<comment type="caution">
    <text evidence="2">The sequence shown here is derived from an EMBL/GenBank/DDBJ whole genome shotgun (WGS) entry which is preliminary data.</text>
</comment>
<keyword evidence="3" id="KW-1185">Reference proteome</keyword>
<gene>
    <name evidence="2" type="ORF">PRZ48_012431</name>
</gene>
<proteinExistence type="predicted"/>
<accession>A0ABR0E5F2</accession>
<name>A0ABR0E5F2_ZASCE</name>
<reference evidence="2 3" key="1">
    <citation type="journal article" date="2023" name="G3 (Bethesda)">
        <title>A chromosome-level genome assembly of Zasmidium syzygii isolated from banana leaves.</title>
        <authorList>
            <person name="van Westerhoven A.C."/>
            <person name="Mehrabi R."/>
            <person name="Talebi R."/>
            <person name="Steentjes M.B.F."/>
            <person name="Corcolon B."/>
            <person name="Chong P.A."/>
            <person name="Kema G.H.J."/>
            <person name="Seidl M.F."/>
        </authorList>
    </citation>
    <scope>NUCLEOTIDE SEQUENCE [LARGE SCALE GENOMIC DNA]</scope>
    <source>
        <strain evidence="2 3">P124</strain>
    </source>
</reference>
<evidence type="ECO:0000313" key="2">
    <source>
        <dbReference type="EMBL" id="KAK4496451.1"/>
    </source>
</evidence>
<dbReference type="EMBL" id="JAXOVC010000010">
    <property type="protein sequence ID" value="KAK4496451.1"/>
    <property type="molecule type" value="Genomic_DNA"/>
</dbReference>
<feature type="compositionally biased region" description="Basic and acidic residues" evidence="1">
    <location>
        <begin position="233"/>
        <end position="247"/>
    </location>
</feature>
<sequence>MASNAPQDNNTNAHNPPQDNPAQNPNPPQGSAAQDPNPAQGNAAPNPQQHNTPPRPPPLNAPSPQTAPFVWFPRRAIGDNGPDPATSTQTTTTSYPTDHQLPVDASHRTPQAREVTESSHRQNKKWSFDRRDSRAQYAPDDKQMVLKRKAVEQEKALKKRRTNCKGKAHACQCKMCKARAEGKSDSEESDDEGSDDEEFGGEGYDGEEDVDDGETEEQEQEGGDGNGQEEEDKGAAVEGEKIEGADK</sequence>
<feature type="region of interest" description="Disordered" evidence="1">
    <location>
        <begin position="1"/>
        <end position="247"/>
    </location>
</feature>
<feature type="compositionally biased region" description="Low complexity" evidence="1">
    <location>
        <begin position="12"/>
        <end position="52"/>
    </location>
</feature>
<evidence type="ECO:0000313" key="3">
    <source>
        <dbReference type="Proteomes" id="UP001305779"/>
    </source>
</evidence>
<protein>
    <submittedName>
        <fullName evidence="2">Uncharacterized protein</fullName>
    </submittedName>
</protein>
<feature type="compositionally biased region" description="Acidic residues" evidence="1">
    <location>
        <begin position="187"/>
        <end position="232"/>
    </location>
</feature>
<feature type="compositionally biased region" description="Basic and acidic residues" evidence="1">
    <location>
        <begin position="114"/>
        <end position="156"/>
    </location>
</feature>
<feature type="compositionally biased region" description="Basic residues" evidence="1">
    <location>
        <begin position="157"/>
        <end position="168"/>
    </location>
</feature>
<organism evidence="2 3">
    <name type="scientific">Zasmidium cellare</name>
    <name type="common">Wine cellar mold</name>
    <name type="synonym">Racodium cellare</name>
    <dbReference type="NCBI Taxonomy" id="395010"/>
    <lineage>
        <taxon>Eukaryota</taxon>
        <taxon>Fungi</taxon>
        <taxon>Dikarya</taxon>
        <taxon>Ascomycota</taxon>
        <taxon>Pezizomycotina</taxon>
        <taxon>Dothideomycetes</taxon>
        <taxon>Dothideomycetidae</taxon>
        <taxon>Mycosphaerellales</taxon>
        <taxon>Mycosphaerellaceae</taxon>
        <taxon>Zasmidium</taxon>
    </lineage>
</organism>
<evidence type="ECO:0000256" key="1">
    <source>
        <dbReference type="SAM" id="MobiDB-lite"/>
    </source>
</evidence>
<feature type="compositionally biased region" description="Polar residues" evidence="1">
    <location>
        <begin position="1"/>
        <end position="11"/>
    </location>
</feature>
<dbReference type="Proteomes" id="UP001305779">
    <property type="component" value="Unassembled WGS sequence"/>
</dbReference>